<dbReference type="AlphaFoldDB" id="A0A6G7CM41"/>
<dbReference type="EMBL" id="CP049331">
    <property type="protein sequence ID" value="QIH43197.1"/>
    <property type="molecule type" value="Genomic_DNA"/>
</dbReference>
<dbReference type="RefSeq" id="WP_165312737.1">
    <property type="nucleotide sequence ID" value="NZ_CP049331.1"/>
</dbReference>
<evidence type="ECO:0000313" key="1">
    <source>
        <dbReference type="EMBL" id="QIH43197.1"/>
    </source>
</evidence>
<sequence>MYQNLLIEAYKKAQNYQQDQQIAVDLDIPKQRISDFRKGKRYMSDEQAIFLAEKTKIAPELALIGCHVDRSKSVISKEVWERMAKKFSKYGLQRFSMSYGAIVMGYGVFQQSINDYVLCMLC</sequence>
<dbReference type="Proteomes" id="UP000503003">
    <property type="component" value="Chromosome 1"/>
</dbReference>
<proteinExistence type="predicted"/>
<evidence type="ECO:0008006" key="3">
    <source>
        <dbReference type="Google" id="ProtNLM"/>
    </source>
</evidence>
<protein>
    <recommendedName>
        <fullName evidence="3">Phage related protein</fullName>
    </recommendedName>
</protein>
<dbReference type="KEGG" id="vzi:G5S32_07110"/>
<gene>
    <name evidence="1" type="ORF">G5S32_07110</name>
</gene>
<reference evidence="1 2" key="1">
    <citation type="submission" date="2020-02" db="EMBL/GenBank/DDBJ databases">
        <title>A complete genome of a marine bacterium Vibrio sp. ZWAL4003 isolated from the mangrove sediment with the ability to degrade polysaccharides.</title>
        <authorList>
            <person name="Wu J."/>
            <person name="Qu W."/>
            <person name="Zeng R."/>
        </authorList>
    </citation>
    <scope>NUCLEOTIDE SEQUENCE [LARGE SCALE GENOMIC DNA]</scope>
    <source>
        <strain evidence="1 2">ZWAL4003</strain>
    </source>
</reference>
<dbReference type="InterPro" id="IPR021096">
    <property type="entry name" value="Vibrio_phage_VSK_Orf152"/>
</dbReference>
<accession>A0A6G7CM41</accession>
<organism evidence="1 2">
    <name type="scientific">Vibrio ziniensis</name>
    <dbReference type="NCBI Taxonomy" id="2711221"/>
    <lineage>
        <taxon>Bacteria</taxon>
        <taxon>Pseudomonadati</taxon>
        <taxon>Pseudomonadota</taxon>
        <taxon>Gammaproteobacteria</taxon>
        <taxon>Vibrionales</taxon>
        <taxon>Vibrionaceae</taxon>
        <taxon>Vibrio</taxon>
    </lineage>
</organism>
<dbReference type="Pfam" id="PF12472">
    <property type="entry name" value="DUF3693"/>
    <property type="match status" value="1"/>
</dbReference>
<keyword evidence="2" id="KW-1185">Reference proteome</keyword>
<evidence type="ECO:0000313" key="2">
    <source>
        <dbReference type="Proteomes" id="UP000503003"/>
    </source>
</evidence>
<name>A0A6G7CM41_9VIBR</name>